<keyword evidence="2" id="KW-0812">Transmembrane</keyword>
<dbReference type="AlphaFoldDB" id="A0AAV4RAE0"/>
<evidence type="ECO:0000313" key="3">
    <source>
        <dbReference type="EMBL" id="GIY18928.1"/>
    </source>
</evidence>
<comment type="caution">
    <text evidence="3">The sequence shown here is derived from an EMBL/GenBank/DDBJ whole genome shotgun (WGS) entry which is preliminary data.</text>
</comment>
<dbReference type="EMBL" id="BPLR01007695">
    <property type="protein sequence ID" value="GIY18928.1"/>
    <property type="molecule type" value="Genomic_DNA"/>
</dbReference>
<keyword evidence="2" id="KW-0472">Membrane</keyword>
<dbReference type="Proteomes" id="UP001054945">
    <property type="component" value="Unassembled WGS sequence"/>
</dbReference>
<feature type="region of interest" description="Disordered" evidence="1">
    <location>
        <begin position="94"/>
        <end position="116"/>
    </location>
</feature>
<feature type="transmembrane region" description="Helical" evidence="2">
    <location>
        <begin position="33"/>
        <end position="52"/>
    </location>
</feature>
<evidence type="ECO:0000256" key="1">
    <source>
        <dbReference type="SAM" id="MobiDB-lite"/>
    </source>
</evidence>
<evidence type="ECO:0000313" key="4">
    <source>
        <dbReference type="Proteomes" id="UP001054945"/>
    </source>
</evidence>
<keyword evidence="4" id="KW-1185">Reference proteome</keyword>
<name>A0AAV4RAE0_CAEEX</name>
<sequence length="178" mass="20356">MTIIPQLRAFIVIVACELSSERGWDRRQGVEEFIIFNLILGTFGWVVLLEGIPGAEPPRNNKSLFHAIEPDSNHVRTLQNCAVLHKSHPLLQARAGHTSPPIPQKRRYNHHLSGHNTRNTKRFEQTLRLLKQVTSKTRGDCLSSHVGCTICLDKKYHRARERKDFPCLLALPVQTREI</sequence>
<gene>
    <name evidence="3" type="ORF">CEXT_797221</name>
</gene>
<organism evidence="3 4">
    <name type="scientific">Caerostris extrusa</name>
    <name type="common">Bark spider</name>
    <name type="synonym">Caerostris bankana</name>
    <dbReference type="NCBI Taxonomy" id="172846"/>
    <lineage>
        <taxon>Eukaryota</taxon>
        <taxon>Metazoa</taxon>
        <taxon>Ecdysozoa</taxon>
        <taxon>Arthropoda</taxon>
        <taxon>Chelicerata</taxon>
        <taxon>Arachnida</taxon>
        <taxon>Araneae</taxon>
        <taxon>Araneomorphae</taxon>
        <taxon>Entelegynae</taxon>
        <taxon>Araneoidea</taxon>
        <taxon>Araneidae</taxon>
        <taxon>Caerostris</taxon>
    </lineage>
</organism>
<feature type="compositionally biased region" description="Basic residues" evidence="1">
    <location>
        <begin position="104"/>
        <end position="113"/>
    </location>
</feature>
<accession>A0AAV4RAE0</accession>
<keyword evidence="2" id="KW-1133">Transmembrane helix</keyword>
<proteinExistence type="predicted"/>
<evidence type="ECO:0000256" key="2">
    <source>
        <dbReference type="SAM" id="Phobius"/>
    </source>
</evidence>
<reference evidence="3 4" key="1">
    <citation type="submission" date="2021-06" db="EMBL/GenBank/DDBJ databases">
        <title>Caerostris extrusa draft genome.</title>
        <authorList>
            <person name="Kono N."/>
            <person name="Arakawa K."/>
        </authorList>
    </citation>
    <scope>NUCLEOTIDE SEQUENCE [LARGE SCALE GENOMIC DNA]</scope>
</reference>
<evidence type="ECO:0008006" key="5">
    <source>
        <dbReference type="Google" id="ProtNLM"/>
    </source>
</evidence>
<protein>
    <recommendedName>
        <fullName evidence="5">Secreted protein</fullName>
    </recommendedName>
</protein>